<feature type="compositionally biased region" description="Low complexity" evidence="1">
    <location>
        <begin position="252"/>
        <end position="264"/>
    </location>
</feature>
<keyword evidence="2" id="KW-0472">Membrane</keyword>
<accession>A0AAN6PFE5</accession>
<dbReference type="Proteomes" id="UP001303115">
    <property type="component" value="Unassembled WGS sequence"/>
</dbReference>
<comment type="caution">
    <text evidence="4">The sequence shown here is derived from an EMBL/GenBank/DDBJ whole genome shotgun (WGS) entry which is preliminary data.</text>
</comment>
<evidence type="ECO:0000256" key="1">
    <source>
        <dbReference type="SAM" id="MobiDB-lite"/>
    </source>
</evidence>
<gene>
    <name evidence="4" type="ORF">C8A01DRAFT_38105</name>
</gene>
<organism evidence="4 5">
    <name type="scientific">Parachaetomium inaequale</name>
    <dbReference type="NCBI Taxonomy" id="2588326"/>
    <lineage>
        <taxon>Eukaryota</taxon>
        <taxon>Fungi</taxon>
        <taxon>Dikarya</taxon>
        <taxon>Ascomycota</taxon>
        <taxon>Pezizomycotina</taxon>
        <taxon>Sordariomycetes</taxon>
        <taxon>Sordariomycetidae</taxon>
        <taxon>Sordariales</taxon>
        <taxon>Chaetomiaceae</taxon>
        <taxon>Parachaetomium</taxon>
    </lineage>
</organism>
<evidence type="ECO:0000256" key="2">
    <source>
        <dbReference type="SAM" id="Phobius"/>
    </source>
</evidence>
<feature type="signal peptide" evidence="3">
    <location>
        <begin position="1"/>
        <end position="17"/>
    </location>
</feature>
<keyword evidence="2" id="KW-0812">Transmembrane</keyword>
<feature type="chain" id="PRO_5043033388" evidence="3">
    <location>
        <begin position="18"/>
        <end position="314"/>
    </location>
</feature>
<feature type="compositionally biased region" description="Low complexity" evidence="1">
    <location>
        <begin position="274"/>
        <end position="284"/>
    </location>
</feature>
<evidence type="ECO:0000313" key="5">
    <source>
        <dbReference type="Proteomes" id="UP001303115"/>
    </source>
</evidence>
<sequence>MARRFLAALALAHGATALLEGFVDVLVEVNEVQVAPDIFAGIMQAAAGSDDGYDACVTADAILTSCYDAAYFAPTPPADGGNRCVCCDGTTAVSAVFASCASYALTSATSAYRVVSQIYSICADRAVCGTSGSARATAPGPASSLSLPPVCSSMLRIYSSCGADPDIRTATAPRDVAACFCPEESGSINTAFEDYASSCAPFLRSSFPADYSIVTQLATYCDAYQNQPLTSTGKRLVFTTAGTRTDGVFALPSATSASSPTGGTQKTPGIADGTESTQTTSSSTGLAAPGLPVPGFVAWFANLATLFLSFFILI</sequence>
<feature type="region of interest" description="Disordered" evidence="1">
    <location>
        <begin position="252"/>
        <end position="284"/>
    </location>
</feature>
<dbReference type="EMBL" id="MU854444">
    <property type="protein sequence ID" value="KAK4035421.1"/>
    <property type="molecule type" value="Genomic_DNA"/>
</dbReference>
<name>A0AAN6PFE5_9PEZI</name>
<protein>
    <submittedName>
        <fullName evidence="4">Uncharacterized protein</fullName>
    </submittedName>
</protein>
<keyword evidence="2" id="KW-1133">Transmembrane helix</keyword>
<proteinExistence type="predicted"/>
<evidence type="ECO:0000256" key="3">
    <source>
        <dbReference type="SAM" id="SignalP"/>
    </source>
</evidence>
<keyword evidence="3" id="KW-0732">Signal</keyword>
<keyword evidence="5" id="KW-1185">Reference proteome</keyword>
<evidence type="ECO:0000313" key="4">
    <source>
        <dbReference type="EMBL" id="KAK4035421.1"/>
    </source>
</evidence>
<reference evidence="5" key="1">
    <citation type="journal article" date="2023" name="Mol. Phylogenet. Evol.">
        <title>Genome-scale phylogeny and comparative genomics of the fungal order Sordariales.</title>
        <authorList>
            <person name="Hensen N."/>
            <person name="Bonometti L."/>
            <person name="Westerberg I."/>
            <person name="Brannstrom I.O."/>
            <person name="Guillou S."/>
            <person name="Cros-Aarteil S."/>
            <person name="Calhoun S."/>
            <person name="Haridas S."/>
            <person name="Kuo A."/>
            <person name="Mondo S."/>
            <person name="Pangilinan J."/>
            <person name="Riley R."/>
            <person name="LaButti K."/>
            <person name="Andreopoulos B."/>
            <person name="Lipzen A."/>
            <person name="Chen C."/>
            <person name="Yan M."/>
            <person name="Daum C."/>
            <person name="Ng V."/>
            <person name="Clum A."/>
            <person name="Steindorff A."/>
            <person name="Ohm R.A."/>
            <person name="Martin F."/>
            <person name="Silar P."/>
            <person name="Natvig D.O."/>
            <person name="Lalanne C."/>
            <person name="Gautier V."/>
            <person name="Ament-Velasquez S.L."/>
            <person name="Kruys A."/>
            <person name="Hutchinson M.I."/>
            <person name="Powell A.J."/>
            <person name="Barry K."/>
            <person name="Miller A.N."/>
            <person name="Grigoriev I.V."/>
            <person name="Debuchy R."/>
            <person name="Gladieux P."/>
            <person name="Hiltunen Thoren M."/>
            <person name="Johannesson H."/>
        </authorList>
    </citation>
    <scope>NUCLEOTIDE SEQUENCE [LARGE SCALE GENOMIC DNA]</scope>
    <source>
        <strain evidence="5">CBS 284.82</strain>
    </source>
</reference>
<feature type="transmembrane region" description="Helical" evidence="2">
    <location>
        <begin position="296"/>
        <end position="313"/>
    </location>
</feature>
<dbReference type="AlphaFoldDB" id="A0AAN6PFE5"/>